<name>A0A645C7N3_9ZZZZ</name>
<keyword evidence="1" id="KW-0472">Membrane</keyword>
<evidence type="ECO:0000256" key="1">
    <source>
        <dbReference type="SAM" id="Phobius"/>
    </source>
</evidence>
<feature type="transmembrane region" description="Helical" evidence="1">
    <location>
        <begin position="54"/>
        <end position="75"/>
    </location>
</feature>
<evidence type="ECO:0008006" key="3">
    <source>
        <dbReference type="Google" id="ProtNLM"/>
    </source>
</evidence>
<accession>A0A645C7N3</accession>
<proteinExistence type="predicted"/>
<protein>
    <recommendedName>
        <fullName evidence="3">Bacterial Pleckstrin homology domain-containing protein</fullName>
    </recommendedName>
</protein>
<gene>
    <name evidence="2" type="ORF">SDC9_120378</name>
</gene>
<evidence type="ECO:0000313" key="2">
    <source>
        <dbReference type="EMBL" id="MPM73398.1"/>
    </source>
</evidence>
<keyword evidence="1" id="KW-0812">Transmembrane</keyword>
<reference evidence="2" key="1">
    <citation type="submission" date="2019-08" db="EMBL/GenBank/DDBJ databases">
        <authorList>
            <person name="Kucharzyk K."/>
            <person name="Murdoch R.W."/>
            <person name="Higgins S."/>
            <person name="Loffler F."/>
        </authorList>
    </citation>
    <scope>NUCLEOTIDE SEQUENCE</scope>
</reference>
<comment type="caution">
    <text evidence="2">The sequence shown here is derived from an EMBL/GenBank/DDBJ whole genome shotgun (WGS) entry which is preliminary data.</text>
</comment>
<dbReference type="AlphaFoldDB" id="A0A645C7N3"/>
<sequence>MDQFMEEVVSKRNKGTDNVMLVLAWAAMILSGIVAMFMFNLITMTISTQGFSMGMILDIVITLLMIAAAVLLFLFKDRIKTEYEYTFTNGILDFAKVFNNRKRKALGTMNVKNVEAIGMVKSGSFNRYLNMPGIKRLNWFINRDADLFYMYFQKDGAKSLLVIEPSETMRNMIVRSAGQGKLQQN</sequence>
<feature type="transmembrane region" description="Helical" evidence="1">
    <location>
        <begin position="21"/>
        <end position="42"/>
    </location>
</feature>
<organism evidence="2">
    <name type="scientific">bioreactor metagenome</name>
    <dbReference type="NCBI Taxonomy" id="1076179"/>
    <lineage>
        <taxon>unclassified sequences</taxon>
        <taxon>metagenomes</taxon>
        <taxon>ecological metagenomes</taxon>
    </lineage>
</organism>
<dbReference type="EMBL" id="VSSQ01025338">
    <property type="protein sequence ID" value="MPM73398.1"/>
    <property type="molecule type" value="Genomic_DNA"/>
</dbReference>
<keyword evidence="1" id="KW-1133">Transmembrane helix</keyword>